<proteinExistence type="predicted"/>
<keyword evidence="3" id="KW-1185">Reference proteome</keyword>
<evidence type="ECO:0000256" key="1">
    <source>
        <dbReference type="SAM" id="MobiDB-lite"/>
    </source>
</evidence>
<protein>
    <submittedName>
        <fullName evidence="2">Uncharacterized protein</fullName>
    </submittedName>
</protein>
<feature type="compositionally biased region" description="Basic and acidic residues" evidence="1">
    <location>
        <begin position="144"/>
        <end position="161"/>
    </location>
</feature>
<dbReference type="EnsemblBacteria" id="CAD75083">
    <property type="protein sequence ID" value="CAD75083"/>
    <property type="gene ID" value="RB6925"/>
</dbReference>
<gene>
    <name evidence="2" type="ordered locus">RB6925</name>
</gene>
<dbReference type="HOGENOM" id="CLU_1642365_0_0_0"/>
<evidence type="ECO:0000313" key="3">
    <source>
        <dbReference type="Proteomes" id="UP000001025"/>
    </source>
</evidence>
<dbReference type="EMBL" id="BX294145">
    <property type="protein sequence ID" value="CAD75083.1"/>
    <property type="molecule type" value="Genomic_DNA"/>
</dbReference>
<dbReference type="AlphaFoldDB" id="Q7UPH9"/>
<feature type="region of interest" description="Disordered" evidence="1">
    <location>
        <begin position="130"/>
        <end position="161"/>
    </location>
</feature>
<evidence type="ECO:0000313" key="2">
    <source>
        <dbReference type="EMBL" id="CAD75083.1"/>
    </source>
</evidence>
<reference evidence="2 3" key="1">
    <citation type="journal article" date="2003" name="Proc. Natl. Acad. Sci. U.S.A.">
        <title>Complete genome sequence of the marine planctomycete Pirellula sp. strain 1.</title>
        <authorList>
            <person name="Gloeckner F.O."/>
            <person name="Kube M."/>
            <person name="Bauer M."/>
            <person name="Teeling H."/>
            <person name="Lombardot T."/>
            <person name="Ludwig W."/>
            <person name="Gade D."/>
            <person name="Beck A."/>
            <person name="Borzym K."/>
            <person name="Heitmann K."/>
            <person name="Rabus R."/>
            <person name="Schlesner H."/>
            <person name="Amann R."/>
            <person name="Reinhardt R."/>
        </authorList>
    </citation>
    <scope>NUCLEOTIDE SEQUENCE [LARGE SCALE GENOMIC DNA]</scope>
    <source>
        <strain evidence="3">DSM 10527 / NCIMB 13988 / SH1</strain>
    </source>
</reference>
<dbReference type="Proteomes" id="UP000001025">
    <property type="component" value="Chromosome"/>
</dbReference>
<organism evidence="2 3">
    <name type="scientific">Rhodopirellula baltica (strain DSM 10527 / NCIMB 13988 / SH1)</name>
    <dbReference type="NCBI Taxonomy" id="243090"/>
    <lineage>
        <taxon>Bacteria</taxon>
        <taxon>Pseudomonadati</taxon>
        <taxon>Planctomycetota</taxon>
        <taxon>Planctomycetia</taxon>
        <taxon>Pirellulales</taxon>
        <taxon>Pirellulaceae</taxon>
        <taxon>Rhodopirellula</taxon>
    </lineage>
</organism>
<sequence>MVAVRNQSSSAGTIQSQFAEDSSSNKLKVDFVAAVDDFDFAWFDLCFSAHVGLLGSWDELSVRAGRHRSGWAVDLVANGMFSDESSVGVGGEHRTVATLTVRHRHGWSPTLGRNKLKCDTFNRFSVLGNQPRDFADGGQLGAASRDKSEYGKRRRSGEKSR</sequence>
<accession>Q7UPH9</accession>
<name>Q7UPH9_RHOBA</name>
<dbReference type="InParanoid" id="Q7UPH9"/>
<dbReference type="KEGG" id="rba:RB6925"/>